<dbReference type="AlphaFoldDB" id="A0A934TR13"/>
<dbReference type="Pfam" id="PF10604">
    <property type="entry name" value="Polyketide_cyc2"/>
    <property type="match status" value="1"/>
</dbReference>
<keyword evidence="5" id="KW-1185">Reference proteome</keyword>
<evidence type="ECO:0000256" key="1">
    <source>
        <dbReference type="ARBA" id="ARBA00022857"/>
    </source>
</evidence>
<dbReference type="SMART" id="SM00829">
    <property type="entry name" value="PKS_ER"/>
    <property type="match status" value="1"/>
</dbReference>
<gene>
    <name evidence="4" type="ORF">JJB11_06215</name>
</gene>
<dbReference type="SUPFAM" id="SSF55961">
    <property type="entry name" value="Bet v1-like"/>
    <property type="match status" value="1"/>
</dbReference>
<comment type="caution">
    <text evidence="4">The sequence shown here is derived from an EMBL/GenBank/DDBJ whole genome shotgun (WGS) entry which is preliminary data.</text>
</comment>
<dbReference type="SUPFAM" id="SSF51735">
    <property type="entry name" value="NAD(P)-binding Rossmann-fold domains"/>
    <property type="match status" value="1"/>
</dbReference>
<organism evidence="4 5">
    <name type="scientific">Ramlibacter ginsenosidimutans</name>
    <dbReference type="NCBI Taxonomy" id="502333"/>
    <lineage>
        <taxon>Bacteria</taxon>
        <taxon>Pseudomonadati</taxon>
        <taxon>Pseudomonadota</taxon>
        <taxon>Betaproteobacteria</taxon>
        <taxon>Burkholderiales</taxon>
        <taxon>Comamonadaceae</taxon>
        <taxon>Ramlibacter</taxon>
    </lineage>
</organism>
<dbReference type="Proteomes" id="UP000630528">
    <property type="component" value="Unassembled WGS sequence"/>
</dbReference>
<reference evidence="4" key="1">
    <citation type="journal article" date="2012" name="J. Microbiol. Biotechnol.">
        <title>Ramlibacter ginsenosidimutans sp. nov., with ginsenoside-converting activity.</title>
        <authorList>
            <person name="Wang L."/>
            <person name="An D.S."/>
            <person name="Kim S.G."/>
            <person name="Jin F.X."/>
            <person name="Kim S.C."/>
            <person name="Lee S.T."/>
            <person name="Im W.T."/>
        </authorList>
    </citation>
    <scope>NUCLEOTIDE SEQUENCE</scope>
    <source>
        <strain evidence="4">KACC 17527</strain>
    </source>
</reference>
<dbReference type="PANTHER" id="PTHR48106:SF13">
    <property type="entry name" value="QUINONE OXIDOREDUCTASE-RELATED"/>
    <property type="match status" value="1"/>
</dbReference>
<dbReference type="Pfam" id="PF08240">
    <property type="entry name" value="ADH_N"/>
    <property type="match status" value="1"/>
</dbReference>
<protein>
    <submittedName>
        <fullName evidence="4">SRPBCC family protein</fullName>
    </submittedName>
</protein>
<evidence type="ECO:0000259" key="3">
    <source>
        <dbReference type="SMART" id="SM00829"/>
    </source>
</evidence>
<accession>A0A934TR13</accession>
<evidence type="ECO:0000313" key="5">
    <source>
        <dbReference type="Proteomes" id="UP000630528"/>
    </source>
</evidence>
<dbReference type="Gene3D" id="3.90.180.10">
    <property type="entry name" value="Medium-chain alcohol dehydrogenases, catalytic domain"/>
    <property type="match status" value="1"/>
</dbReference>
<reference evidence="4" key="2">
    <citation type="submission" date="2021-01" db="EMBL/GenBank/DDBJ databases">
        <authorList>
            <person name="Kang M."/>
        </authorList>
    </citation>
    <scope>NUCLEOTIDE SEQUENCE</scope>
    <source>
        <strain evidence="4">KACC 17527</strain>
    </source>
</reference>
<dbReference type="GO" id="GO:0070402">
    <property type="term" value="F:NADPH binding"/>
    <property type="evidence" value="ECO:0007669"/>
    <property type="project" value="TreeGrafter"/>
</dbReference>
<dbReference type="EMBL" id="JAEPWM010000002">
    <property type="protein sequence ID" value="MBK6005683.1"/>
    <property type="molecule type" value="Genomic_DNA"/>
</dbReference>
<dbReference type="GO" id="GO:0005829">
    <property type="term" value="C:cytosol"/>
    <property type="evidence" value="ECO:0007669"/>
    <property type="project" value="TreeGrafter"/>
</dbReference>
<evidence type="ECO:0000313" key="4">
    <source>
        <dbReference type="EMBL" id="MBK6005683.1"/>
    </source>
</evidence>
<name>A0A934TR13_9BURK</name>
<keyword evidence="1" id="KW-0521">NADP</keyword>
<keyword evidence="2" id="KW-0560">Oxidoreductase</keyword>
<proteinExistence type="predicted"/>
<dbReference type="Pfam" id="PF00107">
    <property type="entry name" value="ADH_zinc_N"/>
    <property type="match status" value="1"/>
</dbReference>
<dbReference type="Gene3D" id="3.40.50.720">
    <property type="entry name" value="NAD(P)-binding Rossmann-like Domain"/>
    <property type="match status" value="1"/>
</dbReference>
<dbReference type="InterPro" id="IPR047618">
    <property type="entry name" value="QOR-like"/>
</dbReference>
<dbReference type="InterPro" id="IPR011032">
    <property type="entry name" value="GroES-like_sf"/>
</dbReference>
<dbReference type="InterPro" id="IPR020843">
    <property type="entry name" value="ER"/>
</dbReference>
<dbReference type="InterPro" id="IPR019587">
    <property type="entry name" value="Polyketide_cyclase/dehydratase"/>
</dbReference>
<dbReference type="CDD" id="cd07821">
    <property type="entry name" value="PYR_PYL_RCAR_like"/>
    <property type="match status" value="1"/>
</dbReference>
<dbReference type="CDD" id="cd05286">
    <property type="entry name" value="QOR2"/>
    <property type="match status" value="1"/>
</dbReference>
<dbReference type="SUPFAM" id="SSF50129">
    <property type="entry name" value="GroES-like"/>
    <property type="match status" value="1"/>
</dbReference>
<dbReference type="RefSeq" id="WP_201167276.1">
    <property type="nucleotide sequence ID" value="NZ_JAEPWM010000002.1"/>
</dbReference>
<dbReference type="PANTHER" id="PTHR48106">
    <property type="entry name" value="QUINONE OXIDOREDUCTASE PIG3-RELATED"/>
    <property type="match status" value="1"/>
</dbReference>
<dbReference type="InterPro" id="IPR023393">
    <property type="entry name" value="START-like_dom_sf"/>
</dbReference>
<dbReference type="GO" id="GO:0003960">
    <property type="term" value="F:quinone reductase (NADPH) activity"/>
    <property type="evidence" value="ECO:0007669"/>
    <property type="project" value="InterPro"/>
</dbReference>
<dbReference type="InterPro" id="IPR036291">
    <property type="entry name" value="NAD(P)-bd_dom_sf"/>
</dbReference>
<dbReference type="InterPro" id="IPR013154">
    <property type="entry name" value="ADH-like_N"/>
</dbReference>
<feature type="domain" description="Enoyl reductase (ER)" evidence="3">
    <location>
        <begin position="170"/>
        <end position="480"/>
    </location>
</feature>
<dbReference type="GO" id="GO:0035925">
    <property type="term" value="F:mRNA 3'-UTR AU-rich region binding"/>
    <property type="evidence" value="ECO:0007669"/>
    <property type="project" value="TreeGrafter"/>
</dbReference>
<evidence type="ECO:0000256" key="2">
    <source>
        <dbReference type="ARBA" id="ARBA00023002"/>
    </source>
</evidence>
<dbReference type="Gene3D" id="3.30.530.20">
    <property type="match status" value="1"/>
</dbReference>
<sequence>MLQKVVRSAVIDAPIARVWEVLRDFNSHDQWHDVVEKSRIEHGEPSSRVGCVRSFTLKDGNRIREQLIGLSDKDWQSTYCILDATVPLNRYVATVTLKPVTDGDRTFWHWESRFDAPPGREAELRQMVAEGVYEAGFANLRRYLAGGAHAERAHPASGTAAREVRLSRYGGPEELEAVSANAPQPGPGEVRIQQSAVGVNFLDIYLRRGWIPAMLPLPGVLGMEAAGTVIDIGTGVTGLLPGDRVAYLCPQPGSYCSVRTLAARHVVRLPADVDEETAAALLLKGVTADYLLRDLARVRPGTRLLVHAAAGGVGSLLCPWARRLHATVIGTVSSEAKARIAREQGCEHVIVAPDHRFAETVQSLCGGVDVIVDGLGAAAVDGNFGAAAKRCHWISLGQATGPLPPLDPDRLLHKSMSFSRPVVFDYVATPRELQERAQRVWQALAAGVLPPPRIERFALAAAGAAHQRLESRASTGSLVLLP</sequence>
<dbReference type="InterPro" id="IPR013149">
    <property type="entry name" value="ADH-like_C"/>
</dbReference>